<protein>
    <recommendedName>
        <fullName evidence="2 3">Single-stranded DNA-binding protein</fullName>
        <shortName evidence="2">SSB</shortName>
    </recommendedName>
</protein>
<dbReference type="HAMAP" id="MF_00984">
    <property type="entry name" value="SSB"/>
    <property type="match status" value="1"/>
</dbReference>
<evidence type="ECO:0000313" key="5">
    <source>
        <dbReference type="EMBL" id="HHS51511.1"/>
    </source>
</evidence>
<dbReference type="Pfam" id="PF00436">
    <property type="entry name" value="SSB"/>
    <property type="match status" value="1"/>
</dbReference>
<dbReference type="GO" id="GO:0003697">
    <property type="term" value="F:single-stranded DNA binding"/>
    <property type="evidence" value="ECO:0007669"/>
    <property type="project" value="UniProtKB-UniRule"/>
</dbReference>
<dbReference type="EMBL" id="DTLI01000031">
    <property type="protein sequence ID" value="HHS51511.1"/>
    <property type="molecule type" value="Genomic_DNA"/>
</dbReference>
<dbReference type="SUPFAM" id="SSF50249">
    <property type="entry name" value="Nucleic acid-binding proteins"/>
    <property type="match status" value="1"/>
</dbReference>
<feature type="compositionally biased region" description="Basic and acidic residues" evidence="4">
    <location>
        <begin position="133"/>
        <end position="144"/>
    </location>
</feature>
<evidence type="ECO:0000256" key="1">
    <source>
        <dbReference type="ARBA" id="ARBA00023125"/>
    </source>
</evidence>
<dbReference type="PANTHER" id="PTHR10302:SF27">
    <property type="entry name" value="SINGLE-STRANDED DNA-BINDING PROTEIN"/>
    <property type="match status" value="1"/>
</dbReference>
<evidence type="ECO:0000256" key="3">
    <source>
        <dbReference type="RuleBase" id="RU000524"/>
    </source>
</evidence>
<comment type="subunit">
    <text evidence="2">Homotetramer.</text>
</comment>
<evidence type="ECO:0000256" key="4">
    <source>
        <dbReference type="SAM" id="MobiDB-lite"/>
    </source>
</evidence>
<dbReference type="CDD" id="cd04496">
    <property type="entry name" value="SSB_OBF"/>
    <property type="match status" value="1"/>
</dbReference>
<feature type="compositionally biased region" description="Acidic residues" evidence="4">
    <location>
        <begin position="122"/>
        <end position="132"/>
    </location>
</feature>
<organism evidence="5">
    <name type="scientific">candidate division WOR-3 bacterium</name>
    <dbReference type="NCBI Taxonomy" id="2052148"/>
    <lineage>
        <taxon>Bacteria</taxon>
        <taxon>Bacteria division WOR-3</taxon>
    </lineage>
</organism>
<dbReference type="NCBIfam" id="TIGR00621">
    <property type="entry name" value="ssb"/>
    <property type="match status" value="1"/>
</dbReference>
<reference evidence="5" key="1">
    <citation type="journal article" date="2020" name="mSystems">
        <title>Genome- and Community-Level Interaction Insights into Carbon Utilization and Element Cycling Functions of Hydrothermarchaeota in Hydrothermal Sediment.</title>
        <authorList>
            <person name="Zhou Z."/>
            <person name="Liu Y."/>
            <person name="Xu W."/>
            <person name="Pan J."/>
            <person name="Luo Z.H."/>
            <person name="Li M."/>
        </authorList>
    </citation>
    <scope>NUCLEOTIDE SEQUENCE [LARGE SCALE GENOMIC DNA]</scope>
    <source>
        <strain evidence="5">SpSt-876</strain>
    </source>
</reference>
<dbReference type="AlphaFoldDB" id="A0A7C6A839"/>
<dbReference type="PANTHER" id="PTHR10302">
    <property type="entry name" value="SINGLE-STRANDED DNA-BINDING PROTEIN"/>
    <property type="match status" value="1"/>
</dbReference>
<gene>
    <name evidence="5" type="primary">ssb</name>
    <name evidence="5" type="ORF">ENW73_01415</name>
</gene>
<dbReference type="Gene3D" id="2.40.50.140">
    <property type="entry name" value="Nucleic acid-binding proteins"/>
    <property type="match status" value="1"/>
</dbReference>
<comment type="caution">
    <text evidence="2">Lacks conserved residue(s) required for the propagation of feature annotation.</text>
</comment>
<keyword evidence="1 2" id="KW-0238">DNA-binding</keyword>
<proteinExistence type="inferred from homology"/>
<comment type="caution">
    <text evidence="5">The sequence shown here is derived from an EMBL/GenBank/DDBJ whole genome shotgun (WGS) entry which is preliminary data.</text>
</comment>
<dbReference type="GO" id="GO:0006260">
    <property type="term" value="P:DNA replication"/>
    <property type="evidence" value="ECO:0007669"/>
    <property type="project" value="InterPro"/>
</dbReference>
<dbReference type="InterPro" id="IPR012340">
    <property type="entry name" value="NA-bd_OB-fold"/>
</dbReference>
<sequence>MAEIRLGSLNYVALMGRVTQEPELKYTPKGTPVCNFNIAVNRRWKDNTTNEWKEETSFFRVTTLGRAAERCGEVLKKGSAVLIEGRLRSRSWNTPNGEKRNIIEIVTFRVQILDKLAPEAEITPEPEIDEGVDIPKDQLDDIPF</sequence>
<evidence type="ECO:0000256" key="2">
    <source>
        <dbReference type="HAMAP-Rule" id="MF_00984"/>
    </source>
</evidence>
<name>A0A7C6A839_UNCW3</name>
<accession>A0A7C6A839</accession>
<dbReference type="InterPro" id="IPR011344">
    <property type="entry name" value="ssDNA-bd"/>
</dbReference>
<dbReference type="InterPro" id="IPR000424">
    <property type="entry name" value="Primosome_PriB/ssb"/>
</dbReference>
<dbReference type="PROSITE" id="PS50935">
    <property type="entry name" value="SSB"/>
    <property type="match status" value="1"/>
</dbReference>
<feature type="region of interest" description="Disordered" evidence="4">
    <location>
        <begin position="121"/>
        <end position="144"/>
    </location>
</feature>
<dbReference type="GO" id="GO:0009295">
    <property type="term" value="C:nucleoid"/>
    <property type="evidence" value="ECO:0007669"/>
    <property type="project" value="TreeGrafter"/>
</dbReference>